<protein>
    <submittedName>
        <fullName evidence="1">Uncharacterized protein</fullName>
    </submittedName>
</protein>
<evidence type="ECO:0000313" key="1">
    <source>
        <dbReference type="EMBL" id="KAI2382729.1"/>
    </source>
</evidence>
<gene>
    <name evidence="1" type="ORF">LOY88_005774</name>
</gene>
<organism evidence="1">
    <name type="scientific">Ophidiomyces ophidiicola</name>
    <dbReference type="NCBI Taxonomy" id="1387563"/>
    <lineage>
        <taxon>Eukaryota</taxon>
        <taxon>Fungi</taxon>
        <taxon>Dikarya</taxon>
        <taxon>Ascomycota</taxon>
        <taxon>Pezizomycotina</taxon>
        <taxon>Eurotiomycetes</taxon>
        <taxon>Eurotiomycetidae</taxon>
        <taxon>Onygenales</taxon>
        <taxon>Onygenaceae</taxon>
        <taxon>Ophidiomyces</taxon>
    </lineage>
</organism>
<dbReference type="EMBL" id="JALBCA010000111">
    <property type="protein sequence ID" value="KAI2382729.1"/>
    <property type="molecule type" value="Genomic_DNA"/>
</dbReference>
<reference evidence="1" key="1">
    <citation type="journal article" date="2022" name="bioRxiv">
        <title>Population genetic analysis of Ophidiomyces ophidiicola, the causative agent of snake fungal disease, indicates recent introductions to the USA.</title>
        <authorList>
            <person name="Ladner J.T."/>
            <person name="Palmer J.M."/>
            <person name="Ettinger C.L."/>
            <person name="Stajich J.E."/>
            <person name="Farrell T.M."/>
            <person name="Glorioso B.M."/>
            <person name="Lawson B."/>
            <person name="Price S.J."/>
            <person name="Stengle A.G."/>
            <person name="Grear D.A."/>
            <person name="Lorch J.M."/>
        </authorList>
    </citation>
    <scope>NUCLEOTIDE SEQUENCE</scope>
    <source>
        <strain evidence="1">NWHC 24266-5</strain>
    </source>
</reference>
<accession>A0ACB8UQN4</accession>
<proteinExistence type="predicted"/>
<sequence length="528" mass="57362">MRFSSIVAGTAIVGGSLVSALDRLEIKGTKFFYKNGTEFFMKGIAYQQEYAAAGTGSTNKDGSYKDPLADVTACKRDIPLMQELRTNTIRVYAIDPTKDHKECMKMLDDAGIYVVADLGEPKTSINRDSPTWDEALYTRYTGVIDELAKYPNVIGFFSGNEVTNNRSNTVASAFVKAATRDMKAYIKSKGYANLGVGYATNDDAEIRDDMTDYFNCNSRDESIDFWGYNIYSWCGDSSFTKAGYDKVVRDFQNFSVPVFFAEYGCNEVQPRKFTEVGAIYGSQMTDVLSGGIVYMYFQEANNYGLVEVQNGQAKKKDDFKYLADQMKKIDPKRATKDSYQPSNGGLRTCPNTQVWKLSKTLPPTPNKELCGCMTKSLACVANDNISDKDIAKLFGTVCGLSKTACAGIATDAIKGAYGAYSMCNPKEQLSFAMNAYFQEQSGKGNGQNACDFGGNARKQSPVSPSGNCDSLIKQAGKDGTGSVTSSPNASGSKSAASPMTIPSFNFNILNIGAYLFCAIIAGAGTVLL</sequence>
<comment type="caution">
    <text evidence="1">The sequence shown here is derived from an EMBL/GenBank/DDBJ whole genome shotgun (WGS) entry which is preliminary data.</text>
</comment>
<name>A0ACB8UQN4_9EURO</name>